<dbReference type="InterPro" id="IPR002575">
    <property type="entry name" value="Aminoglycoside_PTrfase"/>
</dbReference>
<dbReference type="SUPFAM" id="SSF56112">
    <property type="entry name" value="Protein kinase-like (PK-like)"/>
    <property type="match status" value="1"/>
</dbReference>
<sequence>MPRGGDPACRTGGRPRAGGWSATDRGSLVIGRLPDADRHTHSPNTEHKKLAANTSLPAEPLTDEIPLSLWGRNDLRVLPWERDPVDLGFHSYTYLVGSDSDMYVAKCVPADQGPKFTSGLKVALVVEDHGIPAGAPLPTVEGEVTAYHGEWCWALLRHLDGGRVDENDPVHLRRAGETLGAIHTALVGTPPPPDILRFDQLDVMMVAPAPFLEDKPWIQQAMREAHETVSGRLTMGLIHSDASMNTFRVKPDSMGLFDWGEVMYGPFLFDVATALSYLDESVDVGPLLRGYMTKSPVPRSELPLLGTLLKFRAAAEAWIYARREWVGNDIGNHGDLSNANLLDRARKNLASAEQDGERFLSQFA</sequence>
<evidence type="ECO:0000259" key="3">
    <source>
        <dbReference type="Pfam" id="PF01636"/>
    </source>
</evidence>
<dbReference type="PANTHER" id="PTHR21064">
    <property type="entry name" value="AMINOGLYCOSIDE PHOSPHOTRANSFERASE DOMAIN-CONTAINING PROTEIN-RELATED"/>
    <property type="match status" value="1"/>
</dbReference>
<feature type="domain" description="Aminoglycoside phosphotransferase" evidence="3">
    <location>
        <begin position="84"/>
        <end position="283"/>
    </location>
</feature>
<evidence type="ECO:0000256" key="1">
    <source>
        <dbReference type="ARBA" id="ARBA00038240"/>
    </source>
</evidence>
<proteinExistence type="inferred from homology"/>
<comment type="similarity">
    <text evidence="1">Belongs to the pseudomonas-type ThrB family.</text>
</comment>
<dbReference type="EMBL" id="SUMB01000001">
    <property type="protein sequence ID" value="TJZ58781.1"/>
    <property type="molecule type" value="Genomic_DNA"/>
</dbReference>
<accession>A0A4U0NVP0</accession>
<feature type="compositionally biased region" description="Basic and acidic residues" evidence="2">
    <location>
        <begin position="34"/>
        <end position="49"/>
    </location>
</feature>
<dbReference type="Proteomes" id="UP000308697">
    <property type="component" value="Unassembled WGS sequence"/>
</dbReference>
<reference evidence="4 5" key="1">
    <citation type="submission" date="2019-04" db="EMBL/GenBank/DDBJ databases">
        <title>Streptomyces piniterrae sp. nov., a heliquinomycin-producing actinomycete isolated from rhizosphere soil of Pinus yunnanensis.</title>
        <authorList>
            <person name="Zhuang X."/>
            <person name="Zhao J."/>
        </authorList>
    </citation>
    <scope>NUCLEOTIDE SEQUENCE [LARGE SCALE GENOMIC DNA]</scope>
    <source>
        <strain evidence="5">jys28</strain>
    </source>
</reference>
<name>A0A4U0NVP0_9ACTN</name>
<organism evidence="4 5">
    <name type="scientific">Streptomyces piniterrae</name>
    <dbReference type="NCBI Taxonomy" id="2571125"/>
    <lineage>
        <taxon>Bacteria</taxon>
        <taxon>Bacillati</taxon>
        <taxon>Actinomycetota</taxon>
        <taxon>Actinomycetes</taxon>
        <taxon>Kitasatosporales</taxon>
        <taxon>Streptomycetaceae</taxon>
        <taxon>Streptomyces</taxon>
    </lineage>
</organism>
<gene>
    <name evidence="4" type="ORF">FCH28_01010</name>
</gene>
<comment type="caution">
    <text evidence="4">The sequence shown here is derived from an EMBL/GenBank/DDBJ whole genome shotgun (WGS) entry which is preliminary data.</text>
</comment>
<protein>
    <recommendedName>
        <fullName evidence="3">Aminoglycoside phosphotransferase domain-containing protein</fullName>
    </recommendedName>
</protein>
<keyword evidence="5" id="KW-1185">Reference proteome</keyword>
<dbReference type="Pfam" id="PF01636">
    <property type="entry name" value="APH"/>
    <property type="match status" value="1"/>
</dbReference>
<evidence type="ECO:0000256" key="2">
    <source>
        <dbReference type="SAM" id="MobiDB-lite"/>
    </source>
</evidence>
<feature type="region of interest" description="Disordered" evidence="2">
    <location>
        <begin position="1"/>
        <end position="54"/>
    </location>
</feature>
<evidence type="ECO:0000313" key="4">
    <source>
        <dbReference type="EMBL" id="TJZ58781.1"/>
    </source>
</evidence>
<evidence type="ECO:0000313" key="5">
    <source>
        <dbReference type="Proteomes" id="UP000308697"/>
    </source>
</evidence>
<dbReference type="OrthoDB" id="3677467at2"/>
<dbReference type="InterPro" id="IPR050249">
    <property type="entry name" value="Pseudomonas-type_ThrB"/>
</dbReference>
<dbReference type="InterPro" id="IPR011009">
    <property type="entry name" value="Kinase-like_dom_sf"/>
</dbReference>
<dbReference type="GO" id="GO:0019202">
    <property type="term" value="F:amino acid kinase activity"/>
    <property type="evidence" value="ECO:0007669"/>
    <property type="project" value="TreeGrafter"/>
</dbReference>
<dbReference type="AlphaFoldDB" id="A0A4U0NVP0"/>
<dbReference type="PANTHER" id="PTHR21064:SF6">
    <property type="entry name" value="AMINOGLYCOSIDE PHOSPHOTRANSFERASE DOMAIN-CONTAINING PROTEIN"/>
    <property type="match status" value="1"/>
</dbReference>
<dbReference type="Gene3D" id="3.90.1200.10">
    <property type="match status" value="1"/>
</dbReference>